<keyword evidence="4 13" id="KW-0328">Glycosyltransferase</keyword>
<name>A0A8I6RN43_CIMLE</name>
<dbReference type="GO" id="GO:0047223">
    <property type="term" value="F:beta-1,3-galactosyl-O-glycosyl-glycoprotein beta-1,3-N-acetylglucosaminyltransferase activity"/>
    <property type="evidence" value="ECO:0007669"/>
    <property type="project" value="TreeGrafter"/>
</dbReference>
<keyword evidence="11 13" id="KW-0472">Membrane</keyword>
<evidence type="ECO:0000313" key="15">
    <source>
        <dbReference type="EnsemblMetazoa" id="XP_014248464.1"/>
    </source>
</evidence>
<evidence type="ECO:0000256" key="7">
    <source>
        <dbReference type="ARBA" id="ARBA00022723"/>
    </source>
</evidence>
<dbReference type="InterPro" id="IPR029044">
    <property type="entry name" value="Nucleotide-diphossugar_trans"/>
</dbReference>
<dbReference type="GO" id="GO:0030145">
    <property type="term" value="F:manganese ion binding"/>
    <property type="evidence" value="ECO:0007669"/>
    <property type="project" value="UniProtKB-UniRule"/>
</dbReference>
<evidence type="ECO:0000256" key="13">
    <source>
        <dbReference type="RuleBase" id="RU368119"/>
    </source>
</evidence>
<feature type="transmembrane region" description="Helical" evidence="13">
    <location>
        <begin position="12"/>
        <end position="31"/>
    </location>
</feature>
<dbReference type="GO" id="GO:0016266">
    <property type="term" value="P:protein O-linked glycosylation via N-acetyl-galactosamine"/>
    <property type="evidence" value="ECO:0007669"/>
    <property type="project" value="TreeGrafter"/>
</dbReference>
<evidence type="ECO:0000256" key="6">
    <source>
        <dbReference type="ARBA" id="ARBA00022692"/>
    </source>
</evidence>
<dbReference type="KEGG" id="clec:106666088"/>
<dbReference type="Proteomes" id="UP000494040">
    <property type="component" value="Unassembled WGS sequence"/>
</dbReference>
<evidence type="ECO:0000256" key="5">
    <source>
        <dbReference type="ARBA" id="ARBA00022679"/>
    </source>
</evidence>
<dbReference type="SUPFAM" id="SSF53448">
    <property type="entry name" value="Nucleotide-diphospho-sugar transferases"/>
    <property type="match status" value="1"/>
</dbReference>
<comment type="catalytic activity">
    <reaction evidence="13">
        <text>N(4)-(alpha-D-Man-(1-&gt;3)-[alpha-D-Man-(1-&gt;3)-[alpha-D-Man-(1-&gt;6)]-alpha-D-Man-(1-&gt;6)]-beta-D-Man-(1-&gt;4)-beta-D-GlcNAc-(1-&gt;4)-beta-D-GlcNAc)-L-asparaginyl-[protein] (N-glucan mannose isomer 5A1,2) + UDP-N-acetyl-alpha-D-glucosamine = N(4)-{beta-D-GlcNAc-(1-&gt;2)-alpha-D-Man-(1-&gt;3)-[alpha-D-Man-(1-&gt;3)-[alpha-D-Man-(1-&gt;6)]-alpha-D-Man-(1-&gt;6)]-beta-D-Man-(1-&gt;4)-beta-D-GlcNAc-(1-&gt;4)-beta-D-GlcNAc}-L-asparaginyl-[protein] + UDP + H(+)</text>
        <dbReference type="Rhea" id="RHEA:11456"/>
        <dbReference type="Rhea" id="RHEA-COMP:14367"/>
        <dbReference type="Rhea" id="RHEA-COMP:14368"/>
        <dbReference type="ChEBI" id="CHEBI:15378"/>
        <dbReference type="ChEBI" id="CHEBI:57705"/>
        <dbReference type="ChEBI" id="CHEBI:58223"/>
        <dbReference type="ChEBI" id="CHEBI:59087"/>
        <dbReference type="ChEBI" id="CHEBI:60625"/>
        <dbReference type="EC" id="2.4.1.101"/>
    </reaction>
</comment>
<dbReference type="InterPro" id="IPR039477">
    <property type="entry name" value="ILEI/PANDER_dom"/>
</dbReference>
<reference evidence="15" key="1">
    <citation type="submission" date="2022-01" db="UniProtKB">
        <authorList>
            <consortium name="EnsemblMetazoa"/>
        </authorList>
    </citation>
    <scope>IDENTIFICATION</scope>
</reference>
<dbReference type="GeneID" id="106666088"/>
<keyword evidence="16" id="KW-1185">Reference proteome</keyword>
<evidence type="ECO:0000259" key="14">
    <source>
        <dbReference type="Pfam" id="PF15711"/>
    </source>
</evidence>
<evidence type="ECO:0000256" key="1">
    <source>
        <dbReference type="ARBA" id="ARBA00004323"/>
    </source>
</evidence>
<keyword evidence="12 13" id="KW-0464">Manganese</keyword>
<keyword evidence="7 13" id="KW-0479">Metal-binding</keyword>
<dbReference type="Pfam" id="PF03071">
    <property type="entry name" value="GNT-I"/>
    <property type="match status" value="1"/>
</dbReference>
<sequence length="638" mass="73700">MFIVKYLSRFRLLLYISFIICIVIVTTNQYWGNLLPEKTLRTPSYEDNITTDDYNTKELLSDEVRISEIYPNCGLQYTCPDNTFPVHVYTGEDKDDQPRLCVFGKYYGGGGRGLNIAVVDAKYLQIVTLQNFDLYSQNSTSLELWLASYLRVNDIVIVFTFDEASKELSKKAKHMLYELGSGKIQDLQYRSQWYMITQKGISGFTPLERISYARNNKWGEVIDERLCVPKKIEPLMISPDPFPTINPLREQLCTLSNELRCVDFCGPLERHEPILPSLMTNRSLIGNTVFSTPFIVIAGKSITTLVLTLQSVVYQPGIHSASVFVLQEEGEEEIYKLTKVFNFQPLIINSTSTVPNYKIHFGLNFIHENFPTKKFVIVIEEGLLLSPDYLFYLAQLVPVLERDETLLGISGWNPYGYNSTSGNPYLAYRVEDFPGLGFLIKMDVFVKSMKGNMEKCCNGKSYNGWAYILQENEGHIIIPDVSRVLMRPRDIPKEREDDYRIFRTPRITNTNLNVWIERPQDLLQDRYFQVIANLIHGSITIHLTNDDLQLCANKGNIAMKIMLTELKNKIFTVYYQEENCVYQEKLKGYLKCFDVFLPNYSKVQTLYKNIMRFTAKSNMVLLIELNSPFAKHKKKKLI</sequence>
<comment type="subcellular location">
    <subcellularLocation>
        <location evidence="1 13">Golgi apparatus membrane</location>
        <topology evidence="1 13">Single-pass type II membrane protein</topology>
    </subcellularLocation>
</comment>
<feature type="domain" description="ILEI/PANDER" evidence="14">
    <location>
        <begin position="112"/>
        <end position="200"/>
    </location>
</feature>
<dbReference type="GO" id="GO:0003827">
    <property type="term" value="F:alpha-1,3-mannosylglycoprotein 2-beta-N-acetylglucosaminyltransferase activity"/>
    <property type="evidence" value="ECO:0007669"/>
    <property type="project" value="UniProtKB-UniRule"/>
</dbReference>
<dbReference type="Gene3D" id="3.90.550.10">
    <property type="entry name" value="Spore Coat Polysaccharide Biosynthesis Protein SpsA, Chain A"/>
    <property type="match status" value="1"/>
</dbReference>
<dbReference type="OMA" id="EIYPNCG"/>
<dbReference type="UniPathway" id="UPA00378"/>
<evidence type="ECO:0000256" key="4">
    <source>
        <dbReference type="ARBA" id="ARBA00022676"/>
    </source>
</evidence>
<dbReference type="EnsemblMetazoa" id="XM_014392978.2">
    <property type="protein sequence ID" value="XP_014248464.1"/>
    <property type="gene ID" value="LOC106666088"/>
</dbReference>
<dbReference type="InterPro" id="IPR052463">
    <property type="entry name" value="O-linked_mannose_GnT"/>
</dbReference>
<keyword evidence="9 13" id="KW-1133">Transmembrane helix</keyword>
<dbReference type="OrthoDB" id="440755at2759"/>
<organism evidence="15 16">
    <name type="scientific">Cimex lectularius</name>
    <name type="common">Bed bug</name>
    <name type="synonym">Acanthia lectularia</name>
    <dbReference type="NCBI Taxonomy" id="79782"/>
    <lineage>
        <taxon>Eukaryota</taxon>
        <taxon>Metazoa</taxon>
        <taxon>Ecdysozoa</taxon>
        <taxon>Arthropoda</taxon>
        <taxon>Hexapoda</taxon>
        <taxon>Insecta</taxon>
        <taxon>Pterygota</taxon>
        <taxon>Neoptera</taxon>
        <taxon>Paraneoptera</taxon>
        <taxon>Hemiptera</taxon>
        <taxon>Heteroptera</taxon>
        <taxon>Panheteroptera</taxon>
        <taxon>Cimicomorpha</taxon>
        <taxon>Cimicidae</taxon>
        <taxon>Cimex</taxon>
    </lineage>
</organism>
<dbReference type="EC" id="2.4.1.101" evidence="13"/>
<dbReference type="RefSeq" id="XP_014248464.1">
    <property type="nucleotide sequence ID" value="XM_014392978.2"/>
</dbReference>
<evidence type="ECO:0000256" key="8">
    <source>
        <dbReference type="ARBA" id="ARBA00022968"/>
    </source>
</evidence>
<proteinExistence type="inferred from homology"/>
<keyword evidence="8 13" id="KW-0735">Signal-anchor</keyword>
<comment type="function">
    <text evidence="13">Initiates complex N-linked carbohydrate formation. Essential for the conversion of high-mannose to hybrid and complex N-glycans.</text>
</comment>
<protein>
    <recommendedName>
        <fullName evidence="13">Alpha-1,3-mannosyl-glycoprotein 2-beta-N-acetylglucosaminyltransferase</fullName>
        <shortName evidence="13">GNT-I</shortName>
        <shortName evidence="13">GlcNAc-T I</shortName>
        <ecNumber evidence="13">2.4.1.101</ecNumber>
    </recommendedName>
    <alternativeName>
        <fullName evidence="13">N-glycosyl-oligosaccharide-glycoprotein N-acetylglucosaminyltransferase I</fullName>
    </alternativeName>
</protein>
<dbReference type="PANTHER" id="PTHR46396:SF2">
    <property type="entry name" value="ILEI_PANDER DOMAIN-CONTAINING PROTEIN"/>
    <property type="match status" value="1"/>
</dbReference>
<evidence type="ECO:0000256" key="12">
    <source>
        <dbReference type="ARBA" id="ARBA00023211"/>
    </source>
</evidence>
<keyword evidence="6 13" id="KW-0812">Transmembrane</keyword>
<dbReference type="PROSITE" id="PS52031">
    <property type="entry name" value="GG_LECTIN"/>
    <property type="match status" value="1"/>
</dbReference>
<evidence type="ECO:0000256" key="3">
    <source>
        <dbReference type="ARBA" id="ARBA00006492"/>
    </source>
</evidence>
<evidence type="ECO:0000256" key="2">
    <source>
        <dbReference type="ARBA" id="ARBA00004922"/>
    </source>
</evidence>
<dbReference type="PANTHER" id="PTHR46396">
    <property type="entry name" value="PROTEIN O-LINKED-MANNOSE BETA-1,2-N-ACETYLGLUCOSAMINYLTRANSFERASE 1"/>
    <property type="match status" value="1"/>
</dbReference>
<dbReference type="GO" id="GO:0000139">
    <property type="term" value="C:Golgi membrane"/>
    <property type="evidence" value="ECO:0007669"/>
    <property type="project" value="UniProtKB-SubCell"/>
</dbReference>
<evidence type="ECO:0000313" key="16">
    <source>
        <dbReference type="Proteomes" id="UP000494040"/>
    </source>
</evidence>
<dbReference type="InterPro" id="IPR004139">
    <property type="entry name" value="Glyco_trans_13"/>
</dbReference>
<comment type="similarity">
    <text evidence="3 13">Belongs to the glycosyltransferase 13 family.</text>
</comment>
<dbReference type="Pfam" id="PF15711">
    <property type="entry name" value="ILEI"/>
    <property type="match status" value="1"/>
</dbReference>
<evidence type="ECO:0000256" key="10">
    <source>
        <dbReference type="ARBA" id="ARBA00023034"/>
    </source>
</evidence>
<keyword evidence="10 13" id="KW-0333">Golgi apparatus</keyword>
<evidence type="ECO:0000256" key="9">
    <source>
        <dbReference type="ARBA" id="ARBA00022989"/>
    </source>
</evidence>
<keyword evidence="5" id="KW-0808">Transferase</keyword>
<evidence type="ECO:0000256" key="11">
    <source>
        <dbReference type="ARBA" id="ARBA00023136"/>
    </source>
</evidence>
<comment type="pathway">
    <text evidence="2 13">Protein modification; protein glycosylation.</text>
</comment>
<dbReference type="AlphaFoldDB" id="A0A8I6RN43"/>
<comment type="cofactor">
    <cofactor evidence="13">
        <name>Mn(2+)</name>
        <dbReference type="ChEBI" id="CHEBI:29035"/>
    </cofactor>
    <text evidence="13">The cofactor is mostly bound to the substrate.</text>
</comment>
<accession>A0A8I6RN43</accession>